<protein>
    <submittedName>
        <fullName evidence="3">Uncharacterized protein</fullName>
    </submittedName>
</protein>
<feature type="transmembrane region" description="Helical" evidence="2">
    <location>
        <begin position="59"/>
        <end position="76"/>
    </location>
</feature>
<dbReference type="AlphaFoldDB" id="A0A8X6G583"/>
<comment type="caution">
    <text evidence="3">The sequence shown here is derived from an EMBL/GenBank/DDBJ whole genome shotgun (WGS) entry which is preliminary data.</text>
</comment>
<accession>A0A8X6G583</accession>
<feature type="region of interest" description="Disordered" evidence="1">
    <location>
        <begin position="88"/>
        <end position="110"/>
    </location>
</feature>
<dbReference type="Proteomes" id="UP000887116">
    <property type="component" value="Unassembled WGS sequence"/>
</dbReference>
<keyword evidence="2" id="KW-0472">Membrane</keyword>
<reference evidence="3" key="1">
    <citation type="submission" date="2020-07" db="EMBL/GenBank/DDBJ databases">
        <title>Multicomponent nature underlies the extraordinary mechanical properties of spider dragline silk.</title>
        <authorList>
            <person name="Kono N."/>
            <person name="Nakamura H."/>
            <person name="Mori M."/>
            <person name="Yoshida Y."/>
            <person name="Ohtoshi R."/>
            <person name="Malay A.D."/>
            <person name="Moran D.A.P."/>
            <person name="Tomita M."/>
            <person name="Numata K."/>
            <person name="Arakawa K."/>
        </authorList>
    </citation>
    <scope>NUCLEOTIDE SEQUENCE</scope>
</reference>
<evidence type="ECO:0000256" key="1">
    <source>
        <dbReference type="SAM" id="MobiDB-lite"/>
    </source>
</evidence>
<evidence type="ECO:0000313" key="4">
    <source>
        <dbReference type="Proteomes" id="UP000887116"/>
    </source>
</evidence>
<name>A0A8X6G583_TRICU</name>
<keyword evidence="4" id="KW-1185">Reference proteome</keyword>
<gene>
    <name evidence="3" type="ORF">TNCT_384281</name>
</gene>
<proteinExistence type="predicted"/>
<keyword evidence="2" id="KW-1133">Transmembrane helix</keyword>
<dbReference type="EMBL" id="BMAO01024697">
    <property type="protein sequence ID" value="GFQ97060.1"/>
    <property type="molecule type" value="Genomic_DNA"/>
</dbReference>
<sequence length="110" mass="12507">MLFFEKFFESAFDVYSRMFLPTRMIIVLFVLNFASADSGEPKIKPFQFTSYLRMGMRDSVFCAVVYGAVVSLRILVVQGRETFDGLAGDLRPKDGRLHFQPGHLESGRGQ</sequence>
<keyword evidence="2" id="KW-0812">Transmembrane</keyword>
<evidence type="ECO:0000256" key="2">
    <source>
        <dbReference type="SAM" id="Phobius"/>
    </source>
</evidence>
<feature type="transmembrane region" description="Helical" evidence="2">
    <location>
        <begin position="20"/>
        <end position="38"/>
    </location>
</feature>
<evidence type="ECO:0000313" key="3">
    <source>
        <dbReference type="EMBL" id="GFQ97060.1"/>
    </source>
</evidence>
<organism evidence="3 4">
    <name type="scientific">Trichonephila clavata</name>
    <name type="common">Joro spider</name>
    <name type="synonym">Nephila clavata</name>
    <dbReference type="NCBI Taxonomy" id="2740835"/>
    <lineage>
        <taxon>Eukaryota</taxon>
        <taxon>Metazoa</taxon>
        <taxon>Ecdysozoa</taxon>
        <taxon>Arthropoda</taxon>
        <taxon>Chelicerata</taxon>
        <taxon>Arachnida</taxon>
        <taxon>Araneae</taxon>
        <taxon>Araneomorphae</taxon>
        <taxon>Entelegynae</taxon>
        <taxon>Araneoidea</taxon>
        <taxon>Nephilidae</taxon>
        <taxon>Trichonephila</taxon>
    </lineage>
</organism>